<dbReference type="PROSITE" id="PS50060">
    <property type="entry name" value="MAM_2"/>
    <property type="match status" value="1"/>
</dbReference>
<dbReference type="AlphaFoldDB" id="A0A914CRX2"/>
<evidence type="ECO:0000313" key="2">
    <source>
        <dbReference type="Proteomes" id="UP000887540"/>
    </source>
</evidence>
<dbReference type="InterPro" id="IPR013320">
    <property type="entry name" value="ConA-like_dom_sf"/>
</dbReference>
<evidence type="ECO:0000259" key="1">
    <source>
        <dbReference type="PROSITE" id="PS50060"/>
    </source>
</evidence>
<accession>A0A914CRX2</accession>
<feature type="domain" description="MAM" evidence="1">
    <location>
        <begin position="93"/>
        <end position="258"/>
    </location>
</feature>
<dbReference type="WBParaSite" id="ACRNAN_scaffold13138.g10584.t1">
    <property type="protein sequence ID" value="ACRNAN_scaffold13138.g10584.t1"/>
    <property type="gene ID" value="ACRNAN_scaffold13138.g10584"/>
</dbReference>
<evidence type="ECO:0000313" key="3">
    <source>
        <dbReference type="WBParaSite" id="ACRNAN_scaffold13138.g10584.t1"/>
    </source>
</evidence>
<keyword evidence="2" id="KW-1185">Reference proteome</keyword>
<name>A0A914CRX2_9BILA</name>
<dbReference type="InterPro" id="IPR000998">
    <property type="entry name" value="MAM_dom"/>
</dbReference>
<dbReference type="SUPFAM" id="SSF49899">
    <property type="entry name" value="Concanavalin A-like lectins/glucanases"/>
    <property type="match status" value="1"/>
</dbReference>
<dbReference type="Proteomes" id="UP000887540">
    <property type="component" value="Unplaced"/>
</dbReference>
<dbReference type="GO" id="GO:0016020">
    <property type="term" value="C:membrane"/>
    <property type="evidence" value="ECO:0007669"/>
    <property type="project" value="InterPro"/>
</dbReference>
<dbReference type="Gene3D" id="2.60.120.200">
    <property type="match status" value="1"/>
</dbReference>
<proteinExistence type="predicted"/>
<organism evidence="2 3">
    <name type="scientific">Acrobeloides nanus</name>
    <dbReference type="NCBI Taxonomy" id="290746"/>
    <lineage>
        <taxon>Eukaryota</taxon>
        <taxon>Metazoa</taxon>
        <taxon>Ecdysozoa</taxon>
        <taxon>Nematoda</taxon>
        <taxon>Chromadorea</taxon>
        <taxon>Rhabditida</taxon>
        <taxon>Tylenchina</taxon>
        <taxon>Cephalobomorpha</taxon>
        <taxon>Cephaloboidea</taxon>
        <taxon>Cephalobidae</taxon>
        <taxon>Acrobeloides</taxon>
    </lineage>
</organism>
<reference evidence="3" key="1">
    <citation type="submission" date="2022-11" db="UniProtKB">
        <authorList>
            <consortium name="WormBaseParasite"/>
        </authorList>
    </citation>
    <scope>IDENTIFICATION</scope>
</reference>
<protein>
    <submittedName>
        <fullName evidence="3">MAM domain-containing protein</fullName>
    </submittedName>
</protein>
<sequence>MSIVGGKREEHVPTVIWDDPGMDLLRAKLGLDRKIISNQAFYGKSSQFPPKLAYGLPNPGISKPLMKSDSSDLFPSVTFGRLAIKKMTPCDILSCSFGRSLCHYTQPLFHGDVNHGKWQISHTPIGNRHTGIHNGTVDQRSAHGGFAFVGTDKNEPKQKGRTVYILESPFFTLNEDTTLNFDLYRRASAITLQICFDNMMNCPYEAPPLNKDVYWREGESVLMPKGTSKVYFVATQWKRFKWLAIDNVTINKGRACSSSNEEIRKLANLRL</sequence>